<sequence>MKNGMFAKGKFDLNNNDVPFSGIAATFGEICRTMKSTHSTAQEGNGEQEEDLFASSFGKTILNELGPNIHLIAKLIPQLKSFIPVEENNMSGKDENYAFEVGPERGRYAFRVLARVLSSYISPMVLFFDDLQWADVSSLEVIDYLITDSNNPNPLMIIGCFRSNEVDNMHILKTKIDHFDKEKEKFMFNLTNIELESFQQVDDVKKVIMAMLSIDDSHSTQKLSEICMKRTDGNPFFLIEFVTMLEEEKLITFNLGLLKWIWDNKVIEEKTMSTVNVVDLLQTRMRKLPHHGQLLLQYAACLGFSFRVTILDIIWAKHSINNAKDDPKALSNLLALMEEGNFIENIRDGSYRWVHDKVQEAASSLGDAGKLLSQFEIGALLYHSLSENELEDSLFDVVDLINKGSAKQSPEFANLNLKAADKACSISAFHGAADYVARGIKFLPNESWFLYRGLTLRLHTLGSEIALALGKIRTMDEYNNKVLSRDDFSALEKFPLNFAKSYKISNVEMKYDNAIDFCLDVLKELGCSIVGNRVTLPVKAISSLLRTVKLAKNTSRDTIVMMTDERQIAIMKFLPRLFYASFQARNKFLLILSVTEMVQMTIRNGMSASSGIAYGTLALLTASTLGNFETAAIFADTALYLQEKVPSKFSESITIYTTYSLVFVWSKPVQSSLTPLINGYMGGMRGGNSAYAIWNLIAAHVWLPFQIGKPLSEISEKCLACASQVEELKQPGQGILMKMFWQTCLNLTGQSKETIKLKGEVFDCDEVVCTSPLHEAVCNFNKLALLVFFGDYKQASKLAIRLGDTFLKTARGQCVGMIETLNRGVALYARALHTKKMKYKKHANNVRGTVKKWMVNGNPNVKHYYCFLSAEQAALDKKYEAAGSLYKEAILLSTRTGHLHNTALFNERYANFLLEEMSDKDEANYRMEEAIRFYNLWGADAKVHALQQNR</sequence>
<dbReference type="InterPro" id="IPR041664">
    <property type="entry name" value="AAA_16"/>
</dbReference>
<evidence type="ECO:0000259" key="1">
    <source>
        <dbReference type="Pfam" id="PF13191"/>
    </source>
</evidence>
<dbReference type="EMBL" id="HBNS01005226">
    <property type="protein sequence ID" value="CAE4586614.1"/>
    <property type="molecule type" value="Transcribed_RNA"/>
</dbReference>
<dbReference type="PANTHER" id="PTHR43642:SF1">
    <property type="entry name" value="HYBRID SIGNAL TRANSDUCTION HISTIDINE KINASE G"/>
    <property type="match status" value="1"/>
</dbReference>
<reference evidence="2" key="1">
    <citation type="submission" date="2021-01" db="EMBL/GenBank/DDBJ databases">
        <authorList>
            <person name="Corre E."/>
            <person name="Pelletier E."/>
            <person name="Niang G."/>
            <person name="Scheremetjew M."/>
            <person name="Finn R."/>
            <person name="Kale V."/>
            <person name="Holt S."/>
            <person name="Cochrane G."/>
            <person name="Meng A."/>
            <person name="Brown T."/>
            <person name="Cohen L."/>
        </authorList>
    </citation>
    <scope>NUCLEOTIDE SEQUENCE</scope>
    <source>
        <strain evidence="2">GSO104</strain>
    </source>
</reference>
<proteinExistence type="predicted"/>
<name>A0A7S4VAN5_9STRA</name>
<dbReference type="InterPro" id="IPR053159">
    <property type="entry name" value="Hybrid_Histidine_Kinase"/>
</dbReference>
<evidence type="ECO:0000313" key="2">
    <source>
        <dbReference type="EMBL" id="CAE4586614.1"/>
    </source>
</evidence>
<organism evidence="2">
    <name type="scientific">Ditylum brightwellii</name>
    <dbReference type="NCBI Taxonomy" id="49249"/>
    <lineage>
        <taxon>Eukaryota</taxon>
        <taxon>Sar</taxon>
        <taxon>Stramenopiles</taxon>
        <taxon>Ochrophyta</taxon>
        <taxon>Bacillariophyta</taxon>
        <taxon>Mediophyceae</taxon>
        <taxon>Lithodesmiophycidae</taxon>
        <taxon>Lithodesmiales</taxon>
        <taxon>Lithodesmiaceae</taxon>
        <taxon>Ditylum</taxon>
    </lineage>
</organism>
<dbReference type="PANTHER" id="PTHR43642">
    <property type="entry name" value="HYBRID SIGNAL TRANSDUCTION HISTIDINE KINASE G"/>
    <property type="match status" value="1"/>
</dbReference>
<dbReference type="AlphaFoldDB" id="A0A7S4VAN5"/>
<accession>A0A7S4VAN5</accession>
<dbReference type="Pfam" id="PF13191">
    <property type="entry name" value="AAA_16"/>
    <property type="match status" value="1"/>
</dbReference>
<feature type="domain" description="Orc1-like AAA ATPase" evidence="1">
    <location>
        <begin position="4"/>
        <end position="158"/>
    </location>
</feature>
<gene>
    <name evidence="2" type="ORF">DBRI00130_LOCUS4249</name>
</gene>
<protein>
    <recommendedName>
        <fullName evidence="1">Orc1-like AAA ATPase domain-containing protein</fullName>
    </recommendedName>
</protein>